<dbReference type="PANTHER" id="PTHR43128:SF16">
    <property type="entry name" value="L-LACTATE DEHYDROGENASE"/>
    <property type="match status" value="1"/>
</dbReference>
<dbReference type="NCBIfam" id="TIGR01771">
    <property type="entry name" value="L-LDH-NAD"/>
    <property type="match status" value="1"/>
</dbReference>
<dbReference type="Proteomes" id="UP000824125">
    <property type="component" value="Unassembled WGS sequence"/>
</dbReference>
<dbReference type="PANTHER" id="PTHR43128">
    <property type="entry name" value="L-2-HYDROXYCARBOXYLATE DEHYDROGENASE (NAD(P)(+))"/>
    <property type="match status" value="1"/>
</dbReference>
<evidence type="ECO:0000313" key="14">
    <source>
        <dbReference type="EMBL" id="HIU68599.1"/>
    </source>
</evidence>
<evidence type="ECO:0000256" key="10">
    <source>
        <dbReference type="RuleBase" id="RU003369"/>
    </source>
</evidence>
<comment type="caution">
    <text evidence="14">The sequence shown here is derived from an EMBL/GenBank/DDBJ whole genome shotgun (WGS) entry which is preliminary data.</text>
</comment>
<dbReference type="GO" id="GO:0006096">
    <property type="term" value="P:glycolytic process"/>
    <property type="evidence" value="ECO:0007669"/>
    <property type="project" value="UniProtKB-UniRule"/>
</dbReference>
<feature type="binding site" evidence="9">
    <location>
        <begin position="12"/>
        <end position="17"/>
    </location>
    <ligand>
        <name>NAD(+)</name>
        <dbReference type="ChEBI" id="CHEBI:57540"/>
    </ligand>
</feature>
<name>A0A9D1SMZ8_9FIRM</name>
<dbReference type="CDD" id="cd05291">
    <property type="entry name" value="HicDH_like"/>
    <property type="match status" value="1"/>
</dbReference>
<dbReference type="Pfam" id="PF00056">
    <property type="entry name" value="Ldh_1_N"/>
    <property type="match status" value="1"/>
</dbReference>
<dbReference type="Gene3D" id="3.90.110.10">
    <property type="entry name" value="Lactate dehydrogenase/glycoside hydrolase, family 4, C-terminal"/>
    <property type="match status" value="1"/>
</dbReference>
<dbReference type="PROSITE" id="PS00064">
    <property type="entry name" value="L_LDH"/>
    <property type="match status" value="1"/>
</dbReference>
<evidence type="ECO:0000256" key="7">
    <source>
        <dbReference type="NCBIfam" id="TIGR01771"/>
    </source>
</evidence>
<evidence type="ECO:0000256" key="6">
    <source>
        <dbReference type="ARBA" id="ARBA00049258"/>
    </source>
</evidence>
<evidence type="ECO:0000256" key="4">
    <source>
        <dbReference type="ARBA" id="ARBA00023002"/>
    </source>
</evidence>
<dbReference type="EMBL" id="DVNM01000007">
    <property type="protein sequence ID" value="HIU68599.1"/>
    <property type="molecule type" value="Genomic_DNA"/>
</dbReference>
<keyword evidence="11" id="KW-0472">Membrane</keyword>
<feature type="active site" description="Proton acceptor" evidence="8">
    <location>
        <position position="179"/>
    </location>
</feature>
<keyword evidence="4 10" id="KW-0560">Oxidoreductase</keyword>
<dbReference type="InterPro" id="IPR011304">
    <property type="entry name" value="L-lactate_DH"/>
</dbReference>
<dbReference type="PRINTS" id="PR00086">
    <property type="entry name" value="LLDHDRGNASE"/>
</dbReference>
<dbReference type="AlphaFoldDB" id="A0A9D1SMZ8"/>
<dbReference type="InterPro" id="IPR015955">
    <property type="entry name" value="Lactate_DH/Glyco_Ohase_4_C"/>
</dbReference>
<dbReference type="Gene3D" id="3.40.50.720">
    <property type="entry name" value="NAD(P)-binding Rossmann-like Domain"/>
    <property type="match status" value="1"/>
</dbReference>
<feature type="domain" description="Lactate/malate dehydrogenase N-terminal" evidence="12">
    <location>
        <begin position="7"/>
        <end position="146"/>
    </location>
</feature>
<comment type="similarity">
    <text evidence="2">Belongs to the LDH/MDH superfamily. LDH family.</text>
</comment>
<dbReference type="SUPFAM" id="SSF51735">
    <property type="entry name" value="NAD(P)-binding Rossmann-fold domains"/>
    <property type="match status" value="1"/>
</dbReference>
<feature type="transmembrane region" description="Helical" evidence="11">
    <location>
        <begin position="7"/>
        <end position="25"/>
    </location>
</feature>
<dbReference type="Pfam" id="PF02866">
    <property type="entry name" value="Ldh_1_C"/>
    <property type="match status" value="1"/>
</dbReference>
<dbReference type="HAMAP" id="MF_00488">
    <property type="entry name" value="Lactate_dehydrog"/>
    <property type="match status" value="1"/>
</dbReference>
<evidence type="ECO:0000259" key="13">
    <source>
        <dbReference type="Pfam" id="PF02866"/>
    </source>
</evidence>
<evidence type="ECO:0000259" key="12">
    <source>
        <dbReference type="Pfam" id="PF00056"/>
    </source>
</evidence>
<dbReference type="NCBIfam" id="NF000824">
    <property type="entry name" value="PRK00066.1"/>
    <property type="match status" value="1"/>
</dbReference>
<accession>A0A9D1SMZ8</accession>
<dbReference type="GO" id="GO:0005737">
    <property type="term" value="C:cytoplasm"/>
    <property type="evidence" value="ECO:0007669"/>
    <property type="project" value="UniProtKB-UniRule"/>
</dbReference>
<dbReference type="InterPro" id="IPR036291">
    <property type="entry name" value="NAD(P)-bd_dom_sf"/>
</dbReference>
<dbReference type="GO" id="GO:0004459">
    <property type="term" value="F:L-lactate dehydrogenase (NAD+) activity"/>
    <property type="evidence" value="ECO:0007669"/>
    <property type="project" value="UniProtKB-UniRule"/>
</dbReference>
<dbReference type="InterPro" id="IPR001236">
    <property type="entry name" value="Lactate/malate_DH_N"/>
</dbReference>
<feature type="binding site" evidence="9">
    <location>
        <position position="99"/>
    </location>
    <ligand>
        <name>NAD(+)</name>
        <dbReference type="ChEBI" id="CHEBI:57540"/>
    </ligand>
</feature>
<comment type="pathway">
    <text evidence="1">Fermentation; pyruvate fermentation to lactate; (S)-lactate from pyruvate: step 1/1.</text>
</comment>
<reference evidence="14" key="1">
    <citation type="submission" date="2020-10" db="EMBL/GenBank/DDBJ databases">
        <authorList>
            <person name="Gilroy R."/>
        </authorList>
    </citation>
    <scope>NUCLEOTIDE SEQUENCE</scope>
    <source>
        <strain evidence="14">CHK176-6737</strain>
    </source>
</reference>
<organism evidence="14 15">
    <name type="scientific">Candidatus Scybalenecus merdavium</name>
    <dbReference type="NCBI Taxonomy" id="2840939"/>
    <lineage>
        <taxon>Bacteria</taxon>
        <taxon>Bacillati</taxon>
        <taxon>Bacillota</taxon>
        <taxon>Clostridia</taxon>
        <taxon>Eubacteriales</taxon>
        <taxon>Oscillospiraceae</taxon>
        <taxon>Oscillospiraceae incertae sedis</taxon>
        <taxon>Candidatus Scybalenecus</taxon>
    </lineage>
</organism>
<evidence type="ECO:0000256" key="1">
    <source>
        <dbReference type="ARBA" id="ARBA00004843"/>
    </source>
</evidence>
<keyword evidence="11" id="KW-1133">Transmembrane helix</keyword>
<evidence type="ECO:0000256" key="11">
    <source>
        <dbReference type="SAM" id="Phobius"/>
    </source>
</evidence>
<gene>
    <name evidence="14" type="ORF">IAD23_01405</name>
</gene>
<reference evidence="14" key="2">
    <citation type="journal article" date="2021" name="PeerJ">
        <title>Extensive microbial diversity within the chicken gut microbiome revealed by metagenomics and culture.</title>
        <authorList>
            <person name="Gilroy R."/>
            <person name="Ravi A."/>
            <person name="Getino M."/>
            <person name="Pursley I."/>
            <person name="Horton D.L."/>
            <person name="Alikhan N.F."/>
            <person name="Baker D."/>
            <person name="Gharbi K."/>
            <person name="Hall N."/>
            <person name="Watson M."/>
            <person name="Adriaenssens E.M."/>
            <person name="Foster-Nyarko E."/>
            <person name="Jarju S."/>
            <person name="Secka A."/>
            <person name="Antonio M."/>
            <person name="Oren A."/>
            <person name="Chaudhuri R.R."/>
            <person name="La Ragione R."/>
            <person name="Hildebrand F."/>
            <person name="Pallen M.J."/>
        </authorList>
    </citation>
    <scope>NUCLEOTIDE SEQUENCE</scope>
    <source>
        <strain evidence="14">CHK176-6737</strain>
    </source>
</reference>
<feature type="binding site" evidence="9">
    <location>
        <position position="37"/>
    </location>
    <ligand>
        <name>NAD(+)</name>
        <dbReference type="ChEBI" id="CHEBI:57540"/>
    </ligand>
</feature>
<comment type="catalytic activity">
    <reaction evidence="6">
        <text>(S)-lactate + NAD(+) = pyruvate + NADH + H(+)</text>
        <dbReference type="Rhea" id="RHEA:23444"/>
        <dbReference type="ChEBI" id="CHEBI:15361"/>
        <dbReference type="ChEBI" id="CHEBI:15378"/>
        <dbReference type="ChEBI" id="CHEBI:16651"/>
        <dbReference type="ChEBI" id="CHEBI:57540"/>
        <dbReference type="ChEBI" id="CHEBI:57945"/>
        <dbReference type="EC" id="1.1.1.27"/>
    </reaction>
</comment>
<dbReference type="PROSITE" id="PS51257">
    <property type="entry name" value="PROKAR_LIPOPROTEIN"/>
    <property type="match status" value="1"/>
</dbReference>
<dbReference type="InterPro" id="IPR001557">
    <property type="entry name" value="L-lactate/malate_DH"/>
</dbReference>
<keyword evidence="5 9" id="KW-0520">NAD</keyword>
<sequence>MRDDVKKVAIIGVGMVGMSCAYAILNQRICDELLLVDIDKKRAAGEAADLNHGLPFAPGVMKIESGNYEDCCDADIVVITAGAPQKDASQTRRELLQDNVKVFRSVVEPVVKGGFSGIFLVATNPVDVMTYVTWKLSGFDPGRVIGSGTSLDSARLKFLMGAYFAVNPKNIHAYVIGEHGDSEFVPWSNAMVSVKPLEDIVSRDGDAVMADMEDIAVQVRNSAYEIIQAKRVTNYGIGMVLARLVQAILSGENSIFSVSAYLDGAYDNHGIYAGVPAVVNAGGV</sequence>
<dbReference type="FunFam" id="3.40.50.720:FF:000018">
    <property type="entry name" value="Malate dehydrogenase"/>
    <property type="match status" value="1"/>
</dbReference>
<proteinExistence type="inferred from homology"/>
<feature type="domain" description="Lactate/malate dehydrogenase C-terminal" evidence="13">
    <location>
        <begin position="149"/>
        <end position="284"/>
    </location>
</feature>
<dbReference type="PIRSF" id="PIRSF000102">
    <property type="entry name" value="Lac_mal_DH"/>
    <property type="match status" value="1"/>
</dbReference>
<protein>
    <recommendedName>
        <fullName evidence="3 7">L-lactate dehydrogenase</fullName>
        <ecNumber evidence="3 7">1.1.1.27</ecNumber>
    </recommendedName>
</protein>
<dbReference type="GO" id="GO:0006089">
    <property type="term" value="P:lactate metabolic process"/>
    <property type="evidence" value="ECO:0007669"/>
    <property type="project" value="TreeGrafter"/>
</dbReference>
<feature type="non-terminal residue" evidence="14">
    <location>
        <position position="284"/>
    </location>
</feature>
<dbReference type="InterPro" id="IPR022383">
    <property type="entry name" value="Lactate/malate_DH_C"/>
</dbReference>
<evidence type="ECO:0000256" key="2">
    <source>
        <dbReference type="ARBA" id="ARBA00006054"/>
    </source>
</evidence>
<dbReference type="EC" id="1.1.1.27" evidence="3 7"/>
<evidence type="ECO:0000256" key="9">
    <source>
        <dbReference type="PIRSR" id="PIRSR000102-3"/>
    </source>
</evidence>
<keyword evidence="11" id="KW-0812">Transmembrane</keyword>
<dbReference type="InterPro" id="IPR018177">
    <property type="entry name" value="L-lactate_DH_AS"/>
</dbReference>
<evidence type="ECO:0000256" key="8">
    <source>
        <dbReference type="PIRSR" id="PIRSR000102-1"/>
    </source>
</evidence>
<evidence type="ECO:0000313" key="15">
    <source>
        <dbReference type="Proteomes" id="UP000824125"/>
    </source>
</evidence>
<dbReference type="SUPFAM" id="SSF56327">
    <property type="entry name" value="LDH C-terminal domain-like"/>
    <property type="match status" value="1"/>
</dbReference>
<evidence type="ECO:0000256" key="3">
    <source>
        <dbReference type="ARBA" id="ARBA00012967"/>
    </source>
</evidence>
<evidence type="ECO:0000256" key="5">
    <source>
        <dbReference type="ARBA" id="ARBA00023027"/>
    </source>
</evidence>